<dbReference type="VEuPathDB" id="FungiDB:DFL_006169"/>
<keyword evidence="3" id="KW-1185">Reference proteome</keyword>
<dbReference type="GeneID" id="93588480"/>
<feature type="compositionally biased region" description="Gly residues" evidence="1">
    <location>
        <begin position="1"/>
        <end position="11"/>
    </location>
</feature>
<dbReference type="GO" id="GO:0031047">
    <property type="term" value="P:regulatory ncRNA-mediated gene silencing"/>
    <property type="evidence" value="ECO:0007669"/>
    <property type="project" value="InterPro"/>
</dbReference>
<accession>A0A436ZZZ4</accession>
<dbReference type="STRING" id="97331.A0A436ZZZ4"/>
<dbReference type="OrthoDB" id="435402at2759"/>
<feature type="compositionally biased region" description="Polar residues" evidence="1">
    <location>
        <begin position="22"/>
        <end position="34"/>
    </location>
</feature>
<protein>
    <recommendedName>
        <fullName evidence="4">Argonaute siRNA chaperone complex subunit Arb1</fullName>
    </recommendedName>
</protein>
<evidence type="ECO:0000313" key="3">
    <source>
        <dbReference type="Proteomes" id="UP000283090"/>
    </source>
</evidence>
<evidence type="ECO:0008006" key="4">
    <source>
        <dbReference type="Google" id="ProtNLM"/>
    </source>
</evidence>
<organism evidence="2 3">
    <name type="scientific">Arthrobotrys flagrans</name>
    <name type="common">Nematode-trapping fungus</name>
    <name type="synonym">Trichothecium flagrans</name>
    <dbReference type="NCBI Taxonomy" id="97331"/>
    <lineage>
        <taxon>Eukaryota</taxon>
        <taxon>Fungi</taxon>
        <taxon>Dikarya</taxon>
        <taxon>Ascomycota</taxon>
        <taxon>Pezizomycotina</taxon>
        <taxon>Orbiliomycetes</taxon>
        <taxon>Orbiliales</taxon>
        <taxon>Orbiliaceae</taxon>
        <taxon>Arthrobotrys</taxon>
    </lineage>
</organism>
<dbReference type="GO" id="GO:0033167">
    <property type="term" value="C:ARC complex"/>
    <property type="evidence" value="ECO:0007669"/>
    <property type="project" value="InterPro"/>
</dbReference>
<feature type="compositionally biased region" description="Low complexity" evidence="1">
    <location>
        <begin position="12"/>
        <end position="21"/>
    </location>
</feature>
<dbReference type="InterPro" id="IPR018606">
    <property type="entry name" value="Arb1"/>
</dbReference>
<feature type="compositionally biased region" description="Polar residues" evidence="1">
    <location>
        <begin position="92"/>
        <end position="117"/>
    </location>
</feature>
<dbReference type="Pfam" id="PF09692">
    <property type="entry name" value="Arb1"/>
    <property type="match status" value="1"/>
</dbReference>
<name>A0A436ZZZ4_ARTFL</name>
<sequence length="525" mass="58572">MDDGAGGGAVGGCTAAASSSGKQQRATAAGQPTHNRTHTYRHPTWISTGSNALRKQVLQRCKESPNPAIMASSDPIDAIVDQIDSLTVGASNVANSTPTASSPNSKKQNPTPATQTNGPGAATEAGEAPKKKKKKRKGGKGKTLPSGFEENFVEAPLTAEEYNKDKELYSPQKTVAERIETAVQKYKAKRKLDPLRHQLLEAYYHLGGIKTGAKMFGGVDRKFIKENDAEEIARFKATDYVPESMKNIGIQRVEELDDDYEDPEYTVDFDYVVRAFVTHKIPFDFGIKTPEQIEKAVNTIRNFLNYVLYHNVCPEYTDNIKQAIKTCDKANEELPICAVLSGKFPGDFNKACSTLFGGYWSYMTPREWEKVDGELDFKKPELGLSKEKALEIYHAFISELPNITSDLSKNPREIYKEYASLEVISVWLPEPGSPLKLGKIVCKSWTPEEALPITSKWSEPNNLTLYCEKTVAQYVYPKLHFGCTLHELDYGLVYFDEISGVMCSNFLEIRDEKELEVDSDDFDFD</sequence>
<feature type="region of interest" description="Disordered" evidence="1">
    <location>
        <begin position="1"/>
        <end position="51"/>
    </location>
</feature>
<feature type="compositionally biased region" description="Basic residues" evidence="1">
    <location>
        <begin position="130"/>
        <end position="140"/>
    </location>
</feature>
<dbReference type="RefSeq" id="XP_067489963.1">
    <property type="nucleotide sequence ID" value="XM_067635545.1"/>
</dbReference>
<dbReference type="Proteomes" id="UP000283090">
    <property type="component" value="Unassembled WGS sequence"/>
</dbReference>
<proteinExistence type="predicted"/>
<evidence type="ECO:0000256" key="1">
    <source>
        <dbReference type="SAM" id="MobiDB-lite"/>
    </source>
</evidence>
<dbReference type="EMBL" id="SAEB01000007">
    <property type="protein sequence ID" value="RVD84419.1"/>
    <property type="molecule type" value="Genomic_DNA"/>
</dbReference>
<evidence type="ECO:0000313" key="2">
    <source>
        <dbReference type="EMBL" id="RVD84419.1"/>
    </source>
</evidence>
<dbReference type="AlphaFoldDB" id="A0A436ZZZ4"/>
<reference evidence="2 3" key="1">
    <citation type="submission" date="2019-01" db="EMBL/GenBank/DDBJ databases">
        <title>Intercellular communication is required for trap formation in the nematode-trapping fungus Duddingtonia flagrans.</title>
        <authorList>
            <person name="Youssar L."/>
            <person name="Wernet V."/>
            <person name="Hensel N."/>
            <person name="Hildebrandt H.-G."/>
            <person name="Fischer R."/>
        </authorList>
    </citation>
    <scope>NUCLEOTIDE SEQUENCE [LARGE SCALE GENOMIC DNA]</scope>
    <source>
        <strain evidence="2 3">CBS H-5679</strain>
    </source>
</reference>
<feature type="region of interest" description="Disordered" evidence="1">
    <location>
        <begin position="92"/>
        <end position="149"/>
    </location>
</feature>
<gene>
    <name evidence="2" type="ORF">DFL_006169</name>
</gene>
<comment type="caution">
    <text evidence="2">The sequence shown here is derived from an EMBL/GenBank/DDBJ whole genome shotgun (WGS) entry which is preliminary data.</text>
</comment>